<keyword evidence="1" id="KW-0347">Helicase</keyword>
<proteinExistence type="predicted"/>
<dbReference type="GO" id="GO:0004386">
    <property type="term" value="F:helicase activity"/>
    <property type="evidence" value="ECO:0007669"/>
    <property type="project" value="UniProtKB-KW"/>
</dbReference>
<accession>A0A392R5K7</accession>
<protein>
    <submittedName>
        <fullName evidence="1">DNA helicase INO80-like</fullName>
    </submittedName>
</protein>
<keyword evidence="1" id="KW-0067">ATP-binding</keyword>
<evidence type="ECO:0000313" key="1">
    <source>
        <dbReference type="EMBL" id="MCI31382.1"/>
    </source>
</evidence>
<sequence>MKGIRVSEDGDASLEDLTNSVAQSIADNDAFVEPEGIKSSNKK</sequence>
<evidence type="ECO:0000313" key="2">
    <source>
        <dbReference type="Proteomes" id="UP000265520"/>
    </source>
</evidence>
<name>A0A392R5K7_9FABA</name>
<feature type="non-terminal residue" evidence="1">
    <location>
        <position position="43"/>
    </location>
</feature>
<dbReference type="Proteomes" id="UP000265520">
    <property type="component" value="Unassembled WGS sequence"/>
</dbReference>
<organism evidence="1 2">
    <name type="scientific">Trifolium medium</name>
    <dbReference type="NCBI Taxonomy" id="97028"/>
    <lineage>
        <taxon>Eukaryota</taxon>
        <taxon>Viridiplantae</taxon>
        <taxon>Streptophyta</taxon>
        <taxon>Embryophyta</taxon>
        <taxon>Tracheophyta</taxon>
        <taxon>Spermatophyta</taxon>
        <taxon>Magnoliopsida</taxon>
        <taxon>eudicotyledons</taxon>
        <taxon>Gunneridae</taxon>
        <taxon>Pentapetalae</taxon>
        <taxon>rosids</taxon>
        <taxon>fabids</taxon>
        <taxon>Fabales</taxon>
        <taxon>Fabaceae</taxon>
        <taxon>Papilionoideae</taxon>
        <taxon>50 kb inversion clade</taxon>
        <taxon>NPAAA clade</taxon>
        <taxon>Hologalegina</taxon>
        <taxon>IRL clade</taxon>
        <taxon>Trifolieae</taxon>
        <taxon>Trifolium</taxon>
    </lineage>
</organism>
<comment type="caution">
    <text evidence="1">The sequence shown here is derived from an EMBL/GenBank/DDBJ whole genome shotgun (WGS) entry which is preliminary data.</text>
</comment>
<keyword evidence="2" id="KW-1185">Reference proteome</keyword>
<keyword evidence="1" id="KW-0547">Nucleotide-binding</keyword>
<keyword evidence="1" id="KW-0378">Hydrolase</keyword>
<dbReference type="EMBL" id="LXQA010186729">
    <property type="protein sequence ID" value="MCI31382.1"/>
    <property type="molecule type" value="Genomic_DNA"/>
</dbReference>
<dbReference type="AlphaFoldDB" id="A0A392R5K7"/>
<reference evidence="1 2" key="1">
    <citation type="journal article" date="2018" name="Front. Plant Sci.">
        <title>Red Clover (Trifolium pratense) and Zigzag Clover (T. medium) - A Picture of Genomic Similarities and Differences.</title>
        <authorList>
            <person name="Dluhosova J."/>
            <person name="Istvanek J."/>
            <person name="Nedelnik J."/>
            <person name="Repkova J."/>
        </authorList>
    </citation>
    <scope>NUCLEOTIDE SEQUENCE [LARGE SCALE GENOMIC DNA]</scope>
    <source>
        <strain evidence="2">cv. 10/8</strain>
        <tissue evidence="1">Leaf</tissue>
    </source>
</reference>